<dbReference type="PANTHER" id="PTHR28629:SF4">
    <property type="entry name" value="TRIOKINASE_FMN CYCLASE"/>
    <property type="match status" value="1"/>
</dbReference>
<reference evidence="2 3" key="1">
    <citation type="submission" date="2020-08" db="EMBL/GenBank/DDBJ databases">
        <title>Genomic Encyclopedia of Type Strains, Phase IV (KMG-IV): sequencing the most valuable type-strain genomes for metagenomic binning, comparative biology and taxonomic classification.</title>
        <authorList>
            <person name="Goeker M."/>
        </authorList>
    </citation>
    <scope>NUCLEOTIDE SEQUENCE [LARGE SCALE GENOMIC DNA]</scope>
    <source>
        <strain evidence="2 3">DSM 12141</strain>
    </source>
</reference>
<dbReference type="PANTHER" id="PTHR28629">
    <property type="entry name" value="TRIOKINASE/FMN CYCLASE"/>
    <property type="match status" value="1"/>
</dbReference>
<feature type="domain" description="DhaK" evidence="1">
    <location>
        <begin position="9"/>
        <end position="331"/>
    </location>
</feature>
<dbReference type="EC" id="2.7.1.-" evidence="2"/>
<comment type="caution">
    <text evidence="2">The sequence shown here is derived from an EMBL/GenBank/DDBJ whole genome shotgun (WGS) entry which is preliminary data.</text>
</comment>
<dbReference type="InterPro" id="IPR004006">
    <property type="entry name" value="DhaK_dom"/>
</dbReference>
<sequence length="338" mass="35828">MSRRYFINDPDEFVLEAAEGLTLAHPGIAWQREPFFLYRRTPASGKVALLSGGGTGHEPLHAGFIGPGMLDGAVPGAVFASPTAFQISAATRHVNAGRGVLHIVKNYTGDVLNFSIAAEIAADEGIPVARVLVDDDLATDIAGSRTGRRGTAATLVVEKICGAAAEAGADLPALARLGQEVVARTRSMALSLDACTHPGTGAKSFDLPADQVEFGVGIHGERGRGRIAFDRADALLAQLVDPLVRALELQPGSPVLAVVNGLGATHPTELYLLTRCLHRQLGERHIPVARTLTGSYVTALDMTGVSITLSRIDEPLLRWWDAPVDTPALRWQEDAHHA</sequence>
<dbReference type="Proteomes" id="UP000541136">
    <property type="component" value="Unassembled WGS sequence"/>
</dbReference>
<dbReference type="GO" id="GO:0005829">
    <property type="term" value="C:cytosol"/>
    <property type="evidence" value="ECO:0007669"/>
    <property type="project" value="TreeGrafter"/>
</dbReference>
<evidence type="ECO:0000313" key="2">
    <source>
        <dbReference type="EMBL" id="MBB6083271.1"/>
    </source>
</evidence>
<dbReference type="Gene3D" id="3.40.50.10440">
    <property type="entry name" value="Dihydroxyacetone kinase, domain 1"/>
    <property type="match status" value="1"/>
</dbReference>
<evidence type="ECO:0000259" key="1">
    <source>
        <dbReference type="PROSITE" id="PS51481"/>
    </source>
</evidence>
<dbReference type="SUPFAM" id="SSF82549">
    <property type="entry name" value="DAK1/DegV-like"/>
    <property type="match status" value="1"/>
</dbReference>
<name>A0A7W9WMY0_CASDE</name>
<dbReference type="RefSeq" id="WP_043684114.1">
    <property type="nucleotide sequence ID" value="NZ_JACHIB010000006.1"/>
</dbReference>
<dbReference type="InterPro" id="IPR050861">
    <property type="entry name" value="Dihydroxyacetone_Kinase"/>
</dbReference>
<dbReference type="Pfam" id="PF02733">
    <property type="entry name" value="Dak1"/>
    <property type="match status" value="1"/>
</dbReference>
<protein>
    <submittedName>
        <fullName evidence="2">Dihydroxyacetone kinase-like protein</fullName>
        <ecNumber evidence="2">2.7.1.-</ecNumber>
    </submittedName>
</protein>
<dbReference type="AlphaFoldDB" id="A0A7W9WMY0"/>
<organism evidence="2 3">
    <name type="scientific">Castellaniella defragrans</name>
    <name type="common">Alcaligenes defragrans</name>
    <dbReference type="NCBI Taxonomy" id="75697"/>
    <lineage>
        <taxon>Bacteria</taxon>
        <taxon>Pseudomonadati</taxon>
        <taxon>Pseudomonadota</taxon>
        <taxon>Betaproteobacteria</taxon>
        <taxon>Burkholderiales</taxon>
        <taxon>Alcaligenaceae</taxon>
        <taxon>Castellaniella</taxon>
    </lineage>
</organism>
<evidence type="ECO:0000313" key="3">
    <source>
        <dbReference type="Proteomes" id="UP000541136"/>
    </source>
</evidence>
<gene>
    <name evidence="2" type="ORF">HNR28_001308</name>
</gene>
<dbReference type="PROSITE" id="PS51481">
    <property type="entry name" value="DHAK"/>
    <property type="match status" value="1"/>
</dbReference>
<dbReference type="GO" id="GO:0004371">
    <property type="term" value="F:glycerone kinase activity"/>
    <property type="evidence" value="ECO:0007669"/>
    <property type="project" value="InterPro"/>
</dbReference>
<dbReference type="EMBL" id="JACHIB010000006">
    <property type="protein sequence ID" value="MBB6083271.1"/>
    <property type="molecule type" value="Genomic_DNA"/>
</dbReference>
<proteinExistence type="predicted"/>
<keyword evidence="2" id="KW-0808">Transferase</keyword>
<dbReference type="GO" id="GO:0019563">
    <property type="term" value="P:glycerol catabolic process"/>
    <property type="evidence" value="ECO:0007669"/>
    <property type="project" value="TreeGrafter"/>
</dbReference>
<accession>A0A7W9WMY0</accession>
<dbReference type="Gene3D" id="3.30.1180.20">
    <property type="entry name" value="Dihydroxyacetone kinase, domain 2"/>
    <property type="match status" value="1"/>
</dbReference>
<dbReference type="FunFam" id="3.40.50.10440:FF:000001">
    <property type="entry name" value="Dihydroxyacetone kinase, DhaK subunit"/>
    <property type="match status" value="1"/>
</dbReference>
<keyword evidence="2" id="KW-0418">Kinase</keyword>